<keyword evidence="3 4" id="KW-0206">Cytoskeleton</keyword>
<feature type="non-terminal residue" evidence="7">
    <location>
        <position position="1"/>
    </location>
</feature>
<feature type="domain" description="Gamma tubulin complex component protein N-terminal" evidence="6">
    <location>
        <begin position="175"/>
        <end position="436"/>
    </location>
</feature>
<comment type="subcellular location">
    <subcellularLocation>
        <location evidence="4">Cytoplasm</location>
        <location evidence="4">Cytoskeleton</location>
        <location evidence="4">Microtubule organizing center</location>
    </subcellularLocation>
</comment>
<organism evidence="7 8">
    <name type="scientific">Coniochaeta hoffmannii</name>
    <dbReference type="NCBI Taxonomy" id="91930"/>
    <lineage>
        <taxon>Eukaryota</taxon>
        <taxon>Fungi</taxon>
        <taxon>Dikarya</taxon>
        <taxon>Ascomycota</taxon>
        <taxon>Pezizomycotina</taxon>
        <taxon>Sordariomycetes</taxon>
        <taxon>Sordariomycetidae</taxon>
        <taxon>Coniochaetales</taxon>
        <taxon>Coniochaetaceae</taxon>
        <taxon>Coniochaeta</taxon>
    </lineage>
</organism>
<dbReference type="Proteomes" id="UP001174691">
    <property type="component" value="Unassembled WGS sequence"/>
</dbReference>
<keyword evidence="2 4" id="KW-0493">Microtubule</keyword>
<evidence type="ECO:0000256" key="4">
    <source>
        <dbReference type="RuleBase" id="RU363050"/>
    </source>
</evidence>
<evidence type="ECO:0000256" key="3">
    <source>
        <dbReference type="ARBA" id="ARBA00023212"/>
    </source>
</evidence>
<dbReference type="GO" id="GO:0005874">
    <property type="term" value="C:microtubule"/>
    <property type="evidence" value="ECO:0007669"/>
    <property type="project" value="UniProtKB-KW"/>
</dbReference>
<dbReference type="GO" id="GO:0031122">
    <property type="term" value="P:cytoplasmic microtubule organization"/>
    <property type="evidence" value="ECO:0007669"/>
    <property type="project" value="TreeGrafter"/>
</dbReference>
<dbReference type="GO" id="GO:0000922">
    <property type="term" value="C:spindle pole"/>
    <property type="evidence" value="ECO:0007669"/>
    <property type="project" value="InterPro"/>
</dbReference>
<proteinExistence type="inferred from homology"/>
<dbReference type="InterPro" id="IPR041470">
    <property type="entry name" value="GCP_N"/>
</dbReference>
<gene>
    <name evidence="7" type="ORF">NKR19_g7568</name>
</gene>
<evidence type="ECO:0000256" key="2">
    <source>
        <dbReference type="ARBA" id="ARBA00022701"/>
    </source>
</evidence>
<evidence type="ECO:0000256" key="1">
    <source>
        <dbReference type="ARBA" id="ARBA00022490"/>
    </source>
</evidence>
<keyword evidence="1 4" id="KW-0963">Cytoplasm</keyword>
<dbReference type="GO" id="GO:0000930">
    <property type="term" value="C:gamma-tubulin complex"/>
    <property type="evidence" value="ECO:0007669"/>
    <property type="project" value="TreeGrafter"/>
</dbReference>
<dbReference type="GO" id="GO:0051225">
    <property type="term" value="P:spindle assembly"/>
    <property type="evidence" value="ECO:0007669"/>
    <property type="project" value="TreeGrafter"/>
</dbReference>
<dbReference type="AlphaFoldDB" id="A0AA38R6X0"/>
<evidence type="ECO:0000313" key="8">
    <source>
        <dbReference type="Proteomes" id="UP001174691"/>
    </source>
</evidence>
<dbReference type="EMBL" id="JANBVN010000135">
    <property type="protein sequence ID" value="KAJ9139063.1"/>
    <property type="molecule type" value="Genomic_DNA"/>
</dbReference>
<dbReference type="PANTHER" id="PTHR19302:SF70">
    <property type="entry name" value="GAMMA-TUBULIN COMPLEX COMPONENT 6"/>
    <property type="match status" value="1"/>
</dbReference>
<comment type="caution">
    <text evidence="7">The sequence shown here is derived from an EMBL/GenBank/DDBJ whole genome shotgun (WGS) entry which is preliminary data.</text>
</comment>
<evidence type="ECO:0000259" key="6">
    <source>
        <dbReference type="Pfam" id="PF17681"/>
    </source>
</evidence>
<feature type="region of interest" description="Disordered" evidence="5">
    <location>
        <begin position="474"/>
        <end position="493"/>
    </location>
</feature>
<dbReference type="GO" id="GO:0043015">
    <property type="term" value="F:gamma-tubulin binding"/>
    <property type="evidence" value="ECO:0007669"/>
    <property type="project" value="InterPro"/>
</dbReference>
<sequence length="551" mass="61602">MAGDADDDLSNVFAIPDFWKSSTCLKASTDKSAEGTVFELDVNRAPSHHMFGVVEEGPHDGYFKLPPLLDLPAIPEVRLDPEPVPENSAAEASSKELMNGIDDLWLFQESDVTKRAEIRTWASFYQGDDAEPAATFMTEASPAAFDALLAAGDNPFRIPDNGRYDNVDSGPYLACLISLALGRSSILYAWDDSKACFVVTLERAKVPGYSGESLEGLSLACKDCGEAIRYLQSFVEKIYAAHASPARTALANAIDKLLLSIQSEVGARAERIRSLLQLQMLVRPVRSILVYFRGLIKRLAKSMSDEQLVSMLFEESHSVAYKDSFLRDAICEVLRMVSRPWTDFVEEWIGMKAEEGLVMTKQGPGRSFVRVENKMWVDDQGFELEEPDYFLDQDAMPSFVPEDIAREIFETGRNLRFLRSNHPEHPLARQEYMAVCTPPKLEWQFDWEAISQVERKAKEYEEALLRFLKRDAVDGSKDSHSTKSISEETGPSFHFFGQTESQITANLLASIQTLDNPISHNPPPRSNLHRILTHKLFSPPSSSSSTSSPLP</sequence>
<dbReference type="InterPro" id="IPR007259">
    <property type="entry name" value="GCP"/>
</dbReference>
<dbReference type="GO" id="GO:0007020">
    <property type="term" value="P:microtubule nucleation"/>
    <property type="evidence" value="ECO:0007669"/>
    <property type="project" value="InterPro"/>
</dbReference>
<dbReference type="Pfam" id="PF17681">
    <property type="entry name" value="GCP_N_terminal"/>
    <property type="match status" value="1"/>
</dbReference>
<keyword evidence="8" id="KW-1185">Reference proteome</keyword>
<name>A0AA38R6X0_9PEZI</name>
<protein>
    <recommendedName>
        <fullName evidence="4">Spindle pole body component</fullName>
    </recommendedName>
</protein>
<dbReference type="GO" id="GO:0051321">
    <property type="term" value="P:meiotic cell cycle"/>
    <property type="evidence" value="ECO:0007669"/>
    <property type="project" value="TreeGrafter"/>
</dbReference>
<comment type="similarity">
    <text evidence="4">Belongs to the TUBGCP family.</text>
</comment>
<dbReference type="PANTHER" id="PTHR19302">
    <property type="entry name" value="GAMMA TUBULIN COMPLEX PROTEIN"/>
    <property type="match status" value="1"/>
</dbReference>
<evidence type="ECO:0000313" key="7">
    <source>
        <dbReference type="EMBL" id="KAJ9139063.1"/>
    </source>
</evidence>
<accession>A0AA38R6X0</accession>
<dbReference type="GO" id="GO:0051011">
    <property type="term" value="F:microtubule minus-end binding"/>
    <property type="evidence" value="ECO:0007669"/>
    <property type="project" value="TreeGrafter"/>
</dbReference>
<evidence type="ECO:0000256" key="5">
    <source>
        <dbReference type="SAM" id="MobiDB-lite"/>
    </source>
</evidence>
<reference evidence="7" key="1">
    <citation type="submission" date="2022-07" db="EMBL/GenBank/DDBJ databases">
        <title>Fungi with potential for degradation of polypropylene.</title>
        <authorList>
            <person name="Gostincar C."/>
        </authorList>
    </citation>
    <scope>NUCLEOTIDE SEQUENCE</scope>
    <source>
        <strain evidence="7">EXF-13287</strain>
    </source>
</reference>
<dbReference type="GO" id="GO:0000278">
    <property type="term" value="P:mitotic cell cycle"/>
    <property type="evidence" value="ECO:0007669"/>
    <property type="project" value="TreeGrafter"/>
</dbReference>